<dbReference type="EMBL" id="MKVH01000024">
    <property type="protein sequence ID" value="OJX57120.1"/>
    <property type="molecule type" value="Genomic_DNA"/>
</dbReference>
<dbReference type="STRING" id="1895771.BGO89_11490"/>
<gene>
    <name evidence="2" type="ORF">BGO89_11490</name>
</gene>
<protein>
    <submittedName>
        <fullName evidence="2">Uncharacterized protein</fullName>
    </submittedName>
</protein>
<evidence type="ECO:0000313" key="2">
    <source>
        <dbReference type="EMBL" id="OJX57120.1"/>
    </source>
</evidence>
<reference evidence="2 3" key="1">
    <citation type="submission" date="2016-09" db="EMBL/GenBank/DDBJ databases">
        <title>Genome-resolved meta-omics ties microbial dynamics to process performance in biotechnology for thiocyanate degradation.</title>
        <authorList>
            <person name="Kantor R.S."/>
            <person name="Huddy R.J."/>
            <person name="Iyer R."/>
            <person name="Thomas B.C."/>
            <person name="Brown C.T."/>
            <person name="Anantharaman K."/>
            <person name="Tringe S."/>
            <person name="Hettich R.L."/>
            <person name="Harrison S.T."/>
            <person name="Banfield J.F."/>
        </authorList>
    </citation>
    <scope>NUCLEOTIDE SEQUENCE [LARGE SCALE GENOMIC DNA]</scope>
    <source>
        <strain evidence="2">59-99</strain>
    </source>
</reference>
<accession>A0A1M3KXL0</accession>
<name>A0A1M3KXL0_9BACT</name>
<evidence type="ECO:0000256" key="1">
    <source>
        <dbReference type="SAM" id="MobiDB-lite"/>
    </source>
</evidence>
<feature type="region of interest" description="Disordered" evidence="1">
    <location>
        <begin position="134"/>
        <end position="164"/>
    </location>
</feature>
<dbReference type="Proteomes" id="UP000184233">
    <property type="component" value="Unassembled WGS sequence"/>
</dbReference>
<comment type="caution">
    <text evidence="2">The sequence shown here is derived from an EMBL/GenBank/DDBJ whole genome shotgun (WGS) entry which is preliminary data.</text>
</comment>
<organism evidence="2 3">
    <name type="scientific">Candidatus Kapaibacterium thiocyanatum</name>
    <dbReference type="NCBI Taxonomy" id="1895771"/>
    <lineage>
        <taxon>Bacteria</taxon>
        <taxon>Pseudomonadati</taxon>
        <taxon>Candidatus Kapaibacteriota</taxon>
        <taxon>Candidatus Kapaibacteriia</taxon>
        <taxon>Candidatus Kapaibacteriales</taxon>
        <taxon>Candidatus Kapaibacteriaceae</taxon>
        <taxon>Candidatus Kapaibacterium</taxon>
    </lineage>
</organism>
<proteinExistence type="predicted"/>
<dbReference type="AlphaFoldDB" id="A0A1M3KXL0"/>
<evidence type="ECO:0000313" key="3">
    <source>
        <dbReference type="Proteomes" id="UP000184233"/>
    </source>
</evidence>
<sequence>MYIVCLAIILVSSCMLTGCTKRTEADRKFDENIAAKKDAIDEQATRAKAELDRQREAYYASVDEHMVRLNAYLDSLETVYGQAKGDVKVEMRKRISELSAVRDTMRHRYMEVRTASEEAYQDLKRRFDSLKERNRFWEPNYNTQPKPDKNAGTGVKLAPNTNKK</sequence>